<dbReference type="EMBL" id="BMOK01000004">
    <property type="protein sequence ID" value="GGL49073.1"/>
    <property type="molecule type" value="Genomic_DNA"/>
</dbReference>
<dbReference type="GO" id="GO:0009103">
    <property type="term" value="P:lipopolysaccharide biosynthetic process"/>
    <property type="evidence" value="ECO:0007669"/>
    <property type="project" value="UniProtKB-ARBA"/>
</dbReference>
<dbReference type="GO" id="GO:0016763">
    <property type="term" value="F:pentosyltransferase activity"/>
    <property type="evidence" value="ECO:0007669"/>
    <property type="project" value="TreeGrafter"/>
</dbReference>
<reference evidence="10" key="1">
    <citation type="journal article" date="2014" name="Int. J. Syst. Evol. Microbiol.">
        <title>Complete genome sequence of Corynebacterium casei LMG S-19264T (=DSM 44701T), isolated from a smear-ripened cheese.</title>
        <authorList>
            <consortium name="US DOE Joint Genome Institute (JGI-PGF)"/>
            <person name="Walter F."/>
            <person name="Albersmeier A."/>
            <person name="Kalinowski J."/>
            <person name="Ruckert C."/>
        </authorList>
    </citation>
    <scope>NUCLEOTIDE SEQUENCE</scope>
    <source>
        <strain evidence="10">JCM 15325</strain>
    </source>
</reference>
<evidence type="ECO:0000256" key="8">
    <source>
        <dbReference type="SAM" id="Phobius"/>
    </source>
</evidence>
<feature type="domain" description="Glycosyltransferase RgtA/B/C/D-like" evidence="9">
    <location>
        <begin position="74"/>
        <end position="230"/>
    </location>
</feature>
<dbReference type="AlphaFoldDB" id="A0A917S1Q9"/>
<dbReference type="RefSeq" id="WP_188802142.1">
    <property type="nucleotide sequence ID" value="NZ_BMOK01000004.1"/>
</dbReference>
<sequence length="486" mass="55844">MNRVLKFNKLTAVYLLTMVVLLAVAIFNLFYHLGNFPLISYDESRHGVSAYEMLQSGNYLVNTYMYNPDYWNLKPPLSFWSIVLGYKIAGYNALGLRLASAVCGLLTIIMVAVFMLKRHGKLASVISALVLTTCVQFLTNHSARNGDPDSLYVFLFTAAILALLLSGKNNKWIYVSGLGFSLAFLTKSWHSFNIVVIIGLYLIFSGKYKSFSFKNWLLLGLSMITPIMVWAAFRYQYDGLTFFKEMITYDLLTRSTTTIEGHVGGRLYYARIISQFFIYWLAILYGLMLVFLNRKFSFKSIKMLKPEERAYWIGIISWVIVPLIFFSFAKTKIRWYILPVYPALSIIIGILASRLVRNGKLMLKIVLLASVLLVSASYELKIHRDLSHITPNVQLELIQKLRGVNGIKGDSLFYYNRKKIWPQNAVLAAELTSDLHVSNGNFKEFLRKDKALLLVQKKYYTQKFMKANRLKILVSNPWGFIVYKRL</sequence>
<feature type="transmembrane region" description="Helical" evidence="8">
    <location>
        <begin position="310"/>
        <end position="329"/>
    </location>
</feature>
<dbReference type="PANTHER" id="PTHR33908">
    <property type="entry name" value="MANNOSYLTRANSFERASE YKCB-RELATED"/>
    <property type="match status" value="1"/>
</dbReference>
<reference evidence="10" key="2">
    <citation type="submission" date="2020-09" db="EMBL/GenBank/DDBJ databases">
        <authorList>
            <person name="Sun Q."/>
            <person name="Ohkuma M."/>
        </authorList>
    </citation>
    <scope>NUCLEOTIDE SEQUENCE</scope>
    <source>
        <strain evidence="10">JCM 15325</strain>
    </source>
</reference>
<dbReference type="InterPro" id="IPR050297">
    <property type="entry name" value="LipidA_mod_glycosyltrf_83"/>
</dbReference>
<evidence type="ECO:0000256" key="5">
    <source>
        <dbReference type="ARBA" id="ARBA00022692"/>
    </source>
</evidence>
<dbReference type="PANTHER" id="PTHR33908:SF3">
    <property type="entry name" value="UNDECAPRENYL PHOSPHATE-ALPHA-4-AMINO-4-DEOXY-L-ARABINOSE ARABINOSYL TRANSFERASE"/>
    <property type="match status" value="1"/>
</dbReference>
<proteinExistence type="predicted"/>
<keyword evidence="6 8" id="KW-1133">Transmembrane helix</keyword>
<comment type="caution">
    <text evidence="10">The sequence shown here is derived from an EMBL/GenBank/DDBJ whole genome shotgun (WGS) entry which is preliminary data.</text>
</comment>
<keyword evidence="11" id="KW-1185">Reference proteome</keyword>
<evidence type="ECO:0000313" key="11">
    <source>
        <dbReference type="Proteomes" id="UP000654670"/>
    </source>
</evidence>
<evidence type="ECO:0000256" key="6">
    <source>
        <dbReference type="ARBA" id="ARBA00022989"/>
    </source>
</evidence>
<gene>
    <name evidence="10" type="ORF">GCM10007968_11530</name>
</gene>
<feature type="transmembrane region" description="Helical" evidence="8">
    <location>
        <begin position="173"/>
        <end position="204"/>
    </location>
</feature>
<comment type="subcellular location">
    <subcellularLocation>
        <location evidence="1">Cell membrane</location>
        <topology evidence="1">Multi-pass membrane protein</topology>
    </subcellularLocation>
</comment>
<evidence type="ECO:0000256" key="7">
    <source>
        <dbReference type="ARBA" id="ARBA00023136"/>
    </source>
</evidence>
<feature type="transmembrane region" description="Helical" evidence="8">
    <location>
        <begin position="151"/>
        <end position="167"/>
    </location>
</feature>
<keyword evidence="7 8" id="KW-0472">Membrane</keyword>
<dbReference type="GO" id="GO:0005886">
    <property type="term" value="C:plasma membrane"/>
    <property type="evidence" value="ECO:0007669"/>
    <property type="project" value="UniProtKB-SubCell"/>
</dbReference>
<evidence type="ECO:0000256" key="3">
    <source>
        <dbReference type="ARBA" id="ARBA00022676"/>
    </source>
</evidence>
<feature type="transmembrane region" description="Helical" evidence="8">
    <location>
        <begin position="12"/>
        <end position="31"/>
    </location>
</feature>
<dbReference type="Pfam" id="PF13231">
    <property type="entry name" value="PMT_2"/>
    <property type="match status" value="1"/>
</dbReference>
<evidence type="ECO:0000313" key="10">
    <source>
        <dbReference type="EMBL" id="GGL49073.1"/>
    </source>
</evidence>
<name>A0A917S1Q9_9BACL</name>
<feature type="transmembrane region" description="Helical" evidence="8">
    <location>
        <begin position="96"/>
        <end position="116"/>
    </location>
</feature>
<dbReference type="GO" id="GO:0010041">
    <property type="term" value="P:response to iron(III) ion"/>
    <property type="evidence" value="ECO:0007669"/>
    <property type="project" value="TreeGrafter"/>
</dbReference>
<dbReference type="InterPro" id="IPR038731">
    <property type="entry name" value="RgtA/B/C-like"/>
</dbReference>
<protein>
    <recommendedName>
        <fullName evidence="9">Glycosyltransferase RgtA/B/C/D-like domain-containing protein</fullName>
    </recommendedName>
</protein>
<dbReference type="Proteomes" id="UP000654670">
    <property type="component" value="Unassembled WGS sequence"/>
</dbReference>
<feature type="transmembrane region" description="Helical" evidence="8">
    <location>
        <begin position="335"/>
        <end position="356"/>
    </location>
</feature>
<evidence type="ECO:0000259" key="9">
    <source>
        <dbReference type="Pfam" id="PF13231"/>
    </source>
</evidence>
<feature type="transmembrane region" description="Helical" evidence="8">
    <location>
        <begin position="268"/>
        <end position="290"/>
    </location>
</feature>
<accession>A0A917S1Q9</accession>
<keyword evidence="2" id="KW-1003">Cell membrane</keyword>
<keyword evidence="3" id="KW-0328">Glycosyltransferase</keyword>
<evidence type="ECO:0000256" key="4">
    <source>
        <dbReference type="ARBA" id="ARBA00022679"/>
    </source>
</evidence>
<evidence type="ECO:0000256" key="1">
    <source>
        <dbReference type="ARBA" id="ARBA00004651"/>
    </source>
</evidence>
<evidence type="ECO:0000256" key="2">
    <source>
        <dbReference type="ARBA" id="ARBA00022475"/>
    </source>
</evidence>
<feature type="transmembrane region" description="Helical" evidence="8">
    <location>
        <begin position="216"/>
        <end position="233"/>
    </location>
</feature>
<keyword evidence="4" id="KW-0808">Transferase</keyword>
<keyword evidence="5 8" id="KW-0812">Transmembrane</keyword>
<organism evidence="10 11">
    <name type="scientific">Sporolactobacillus putidus</name>
    <dbReference type="NCBI Taxonomy" id="492735"/>
    <lineage>
        <taxon>Bacteria</taxon>
        <taxon>Bacillati</taxon>
        <taxon>Bacillota</taxon>
        <taxon>Bacilli</taxon>
        <taxon>Bacillales</taxon>
        <taxon>Sporolactobacillaceae</taxon>
        <taxon>Sporolactobacillus</taxon>
    </lineage>
</organism>